<dbReference type="AlphaFoldDB" id="Q8CM89"/>
<sequence>MRRKSMTTTFKIIRGYYLTGVGQEPSAYYFKIRDDFPEFETLKSGDVALTFYQNGEAITSLPALIRIDGVIEAEKQVLEFLQSEKKDHLPMLPLVALYEQFDPLQFNTVMEVFDNLKAEIKRLAKVNYVQGDLFDFMQEGEG</sequence>
<dbReference type="EMBL" id="AL766846">
    <property type="protein sequence ID" value="CAD46344.1"/>
    <property type="molecule type" value="Genomic_DNA"/>
</dbReference>
<accession>Q8CM89</accession>
<name>Q8CM89_STRA3</name>
<protein>
    <submittedName>
        <fullName evidence="1">Uncharacterized protein</fullName>
    </submittedName>
</protein>
<dbReference type="KEGG" id="san:gbs1009"/>
<evidence type="ECO:0000313" key="1">
    <source>
        <dbReference type="EMBL" id="CAD46014.1"/>
    </source>
</evidence>
<organism evidence="1">
    <name type="scientific">Streptococcus agalactiae serotype III (strain NEM316)</name>
    <dbReference type="NCBI Taxonomy" id="211110"/>
    <lineage>
        <taxon>Bacteria</taxon>
        <taxon>Bacillati</taxon>
        <taxon>Bacillota</taxon>
        <taxon>Bacilli</taxon>
        <taxon>Lactobacillales</taxon>
        <taxon>Streptococcaceae</taxon>
        <taxon>Streptococcus</taxon>
    </lineage>
</organism>
<reference evidence="1" key="1">
    <citation type="journal article" date="2002" name="Mol. Microbiol.">
        <title>Genome sequence of Streptococcus agalactiae, a pathogen causing invasive neonatal disease.</title>
        <authorList>
            <person name="Glaser P."/>
            <person name="Rusniok C."/>
            <person name="Buchrieser C."/>
            <person name="Chevalier F."/>
            <person name="Frangeul L."/>
            <person name="Msadek T."/>
            <person name="Zouine M."/>
            <person name="Couve E."/>
            <person name="Lalioui L."/>
            <person name="Poyart C."/>
            <person name="Trieu-Cuot P."/>
            <person name="Kunst F."/>
        </authorList>
    </citation>
    <scope>NUCLEOTIDE SEQUENCE [LARGE SCALE GENOMIC DNA]</scope>
    <source>
        <strain evidence="1">NEM316</strain>
    </source>
</reference>
<dbReference type="EMBL" id="AL766848">
    <property type="protein sequence ID" value="CAD46668.1"/>
    <property type="molecule type" value="Genomic_DNA"/>
</dbReference>
<dbReference type="Proteomes" id="UP000000823">
    <property type="component" value="Chromosome"/>
</dbReference>
<proteinExistence type="predicted"/>
<dbReference type="KEGG" id="san:gbs0370"/>
<evidence type="ECO:0000313" key="2">
    <source>
        <dbReference type="EMBL" id="CAD46344.1"/>
    </source>
</evidence>
<evidence type="ECO:0000313" key="3">
    <source>
        <dbReference type="EMBL" id="CAD46668.1"/>
    </source>
</evidence>
<dbReference type="EMBL" id="AL766845">
    <property type="protein sequence ID" value="CAD46014.1"/>
    <property type="molecule type" value="Genomic_DNA"/>
</dbReference>
<dbReference type="KEGG" id="san:gbs0700"/>
<dbReference type="HOGENOM" id="CLU_1844002_0_0_9"/>
<gene>
    <name evidence="1" type="ordered locus">gbs0370</name>
    <name evidence="2" type="ordered locus">gbs0700</name>
    <name evidence="3" type="ordered locus">gbs1009</name>
</gene>